<feature type="transmembrane region" description="Helical" evidence="6">
    <location>
        <begin position="194"/>
        <end position="212"/>
    </location>
</feature>
<dbReference type="SUPFAM" id="SSF63380">
    <property type="entry name" value="Riboflavin synthase domain-like"/>
    <property type="match status" value="1"/>
</dbReference>
<keyword evidence="2 6" id="KW-0812">Transmembrane</keyword>
<dbReference type="InterPro" id="IPR013112">
    <property type="entry name" value="FAD-bd_8"/>
</dbReference>
<dbReference type="CDD" id="cd06186">
    <property type="entry name" value="NOX_Duox_like_FAD_NADP"/>
    <property type="match status" value="1"/>
</dbReference>
<sequence>MTEGTQFPPTATPKQDDQEYDYAFSNMNRSESPTACVSASPSPVARTLGIVGHGVVGLLLILAVLTPLAFNFPWYATDFSTPVSVWWGVNPKVKGSGHSEMVMPTYFFFGMVLPVVVAGVLFTFLQAKTPIGPSPLAPFLHRKPKLFKCLVSYGEILFVVVVVTLNVLVCYYEFVKRYKATNHTADTFKNVGTALGYTSLINLVLIALPATRHSFWMEWLNIPYAHGLKYHRWISVLTIVTLMAHLVCFLVYCAILGKLMKLLPCANCDIATDGMTNWEYFFGILSVLCFVVMAVTALPYVRRHYYSVFYATHFLFIPASLFAVFHWGNIIYFLFASMVLYLTNLMLSRASTSTPVTLKHAAQLSSEVVEITFKCVTGYSPGDAVWIKVPALSKTEWHPFSIASTPLETPGLLTIYVKSLGKWTTGLHHYIRDCHEKNVQPIIYMDCGYKSAPPIPATHSDVVFVGGGIGITPLMGQLVHILRRHPSQTAWLIWNVRHKDMLVGFQSWLHHIETVGGNRLKIRLHVTQDDTTSFDVDATTKQSIPGNFDVHNGAPIESRPYSHVSTVKRVLLLLLAFAFSGGLLIAVTYGNKIQSTPPRLWLVQRLVQYCVVVFGCFLAYGVTKFVNERPRQPLLPGAGEFSSDGKVPLTAHELTAHFNVQSGRTNLADVFHEIEASAASTVGVYVSGPKSLIKAVDAQGQGIRKFQIRHEVFEL</sequence>
<evidence type="ECO:0000259" key="7">
    <source>
        <dbReference type="PROSITE" id="PS51384"/>
    </source>
</evidence>
<name>A0A397A1E3_APHAT</name>
<dbReference type="Proteomes" id="UP000265427">
    <property type="component" value="Unassembled WGS sequence"/>
</dbReference>
<reference evidence="8 9" key="1">
    <citation type="submission" date="2018-08" db="EMBL/GenBank/DDBJ databases">
        <title>Aphanomyces genome sequencing and annotation.</title>
        <authorList>
            <person name="Minardi D."/>
            <person name="Oidtmann B."/>
            <person name="Van Der Giezen M."/>
            <person name="Studholme D.J."/>
        </authorList>
    </citation>
    <scope>NUCLEOTIDE SEQUENCE [LARGE SCALE GENOMIC DNA]</scope>
    <source>
        <strain evidence="8 9">Kv</strain>
    </source>
</reference>
<evidence type="ECO:0000256" key="2">
    <source>
        <dbReference type="ARBA" id="ARBA00022692"/>
    </source>
</evidence>
<dbReference type="InterPro" id="IPR013121">
    <property type="entry name" value="Fe_red_NAD-bd_6"/>
</dbReference>
<keyword evidence="5 6" id="KW-0472">Membrane</keyword>
<dbReference type="Pfam" id="PF08030">
    <property type="entry name" value="NAD_binding_6"/>
    <property type="match status" value="1"/>
</dbReference>
<gene>
    <name evidence="8" type="ORF">DYB36_004474</name>
</gene>
<proteinExistence type="predicted"/>
<dbReference type="GO" id="GO:0016491">
    <property type="term" value="F:oxidoreductase activity"/>
    <property type="evidence" value="ECO:0007669"/>
    <property type="project" value="UniProtKB-KW"/>
</dbReference>
<evidence type="ECO:0000256" key="5">
    <source>
        <dbReference type="ARBA" id="ARBA00023136"/>
    </source>
</evidence>
<dbReference type="SFLD" id="SFLDG01168">
    <property type="entry name" value="Ferric_reductase_subgroup_(FRE"/>
    <property type="match status" value="1"/>
</dbReference>
<dbReference type="GO" id="GO:0005886">
    <property type="term" value="C:plasma membrane"/>
    <property type="evidence" value="ECO:0007669"/>
    <property type="project" value="TreeGrafter"/>
</dbReference>
<evidence type="ECO:0000256" key="1">
    <source>
        <dbReference type="ARBA" id="ARBA00004141"/>
    </source>
</evidence>
<dbReference type="InterPro" id="IPR017927">
    <property type="entry name" value="FAD-bd_FR_type"/>
</dbReference>
<feature type="domain" description="FAD-binding FR-type" evidence="7">
    <location>
        <begin position="351"/>
        <end position="456"/>
    </location>
</feature>
<dbReference type="SFLD" id="SFLDS00052">
    <property type="entry name" value="Ferric_Reductase_Domain"/>
    <property type="match status" value="1"/>
</dbReference>
<dbReference type="InterPro" id="IPR013130">
    <property type="entry name" value="Fe3_Rdtase_TM_dom"/>
</dbReference>
<organism evidence="8 9">
    <name type="scientific">Aphanomyces astaci</name>
    <name type="common">Crayfish plague agent</name>
    <dbReference type="NCBI Taxonomy" id="112090"/>
    <lineage>
        <taxon>Eukaryota</taxon>
        <taxon>Sar</taxon>
        <taxon>Stramenopiles</taxon>
        <taxon>Oomycota</taxon>
        <taxon>Saprolegniomycetes</taxon>
        <taxon>Saprolegniales</taxon>
        <taxon>Verrucalvaceae</taxon>
        <taxon>Aphanomyces</taxon>
    </lineage>
</organism>
<dbReference type="EMBL" id="QUSZ01008233">
    <property type="protein sequence ID" value="RHY00726.1"/>
    <property type="molecule type" value="Genomic_DNA"/>
</dbReference>
<feature type="transmembrane region" description="Helical" evidence="6">
    <location>
        <begin position="146"/>
        <end position="174"/>
    </location>
</feature>
<keyword evidence="4" id="KW-0560">Oxidoreductase</keyword>
<feature type="transmembrane region" description="Helical" evidence="6">
    <location>
        <begin position="106"/>
        <end position="125"/>
    </location>
</feature>
<dbReference type="PROSITE" id="PS51384">
    <property type="entry name" value="FAD_FR"/>
    <property type="match status" value="1"/>
</dbReference>
<comment type="subcellular location">
    <subcellularLocation>
        <location evidence="1">Membrane</location>
        <topology evidence="1">Multi-pass membrane protein</topology>
    </subcellularLocation>
</comment>
<dbReference type="InterPro" id="IPR039261">
    <property type="entry name" value="FNR_nucleotide-bd"/>
</dbReference>
<keyword evidence="3 6" id="KW-1133">Transmembrane helix</keyword>
<dbReference type="Gene3D" id="3.40.50.80">
    <property type="entry name" value="Nucleotide-binding domain of ferredoxin-NADP reductase (FNR) module"/>
    <property type="match status" value="1"/>
</dbReference>
<evidence type="ECO:0000313" key="8">
    <source>
        <dbReference type="EMBL" id="RHY00726.1"/>
    </source>
</evidence>
<comment type="caution">
    <text evidence="8">The sequence shown here is derived from an EMBL/GenBank/DDBJ whole genome shotgun (WGS) entry which is preliminary data.</text>
</comment>
<protein>
    <recommendedName>
        <fullName evidence="7">FAD-binding FR-type domain-containing protein</fullName>
    </recommendedName>
</protein>
<dbReference type="Gene3D" id="2.40.30.10">
    <property type="entry name" value="Translation factors"/>
    <property type="match status" value="1"/>
</dbReference>
<dbReference type="AlphaFoldDB" id="A0A397A1E3"/>
<dbReference type="VEuPathDB" id="FungiDB:H257_01045"/>
<feature type="transmembrane region" description="Helical" evidence="6">
    <location>
        <begin position="602"/>
        <end position="622"/>
    </location>
</feature>
<accession>A0A397A1E3</accession>
<evidence type="ECO:0000256" key="6">
    <source>
        <dbReference type="SAM" id="Phobius"/>
    </source>
</evidence>
<feature type="transmembrane region" description="Helical" evidence="6">
    <location>
        <begin position="233"/>
        <end position="260"/>
    </location>
</feature>
<evidence type="ECO:0000256" key="3">
    <source>
        <dbReference type="ARBA" id="ARBA00022989"/>
    </source>
</evidence>
<feature type="transmembrane region" description="Helical" evidence="6">
    <location>
        <begin position="570"/>
        <end position="590"/>
    </location>
</feature>
<dbReference type="InterPro" id="IPR017938">
    <property type="entry name" value="Riboflavin_synthase-like_b-brl"/>
</dbReference>
<dbReference type="InterPro" id="IPR050369">
    <property type="entry name" value="RBOH/FRE"/>
</dbReference>
<evidence type="ECO:0000313" key="9">
    <source>
        <dbReference type="Proteomes" id="UP000265427"/>
    </source>
</evidence>
<dbReference type="PANTHER" id="PTHR11972">
    <property type="entry name" value="NADPH OXIDASE"/>
    <property type="match status" value="1"/>
</dbReference>
<dbReference type="SUPFAM" id="SSF52343">
    <property type="entry name" value="Ferredoxin reductase-like, C-terminal NADP-linked domain"/>
    <property type="match status" value="1"/>
</dbReference>
<dbReference type="Pfam" id="PF01794">
    <property type="entry name" value="Ferric_reduct"/>
    <property type="match status" value="1"/>
</dbReference>
<feature type="transmembrane region" description="Helical" evidence="6">
    <location>
        <begin position="280"/>
        <end position="301"/>
    </location>
</feature>
<dbReference type="Pfam" id="PF08022">
    <property type="entry name" value="FAD_binding_8"/>
    <property type="match status" value="1"/>
</dbReference>
<dbReference type="PANTHER" id="PTHR11972:SF193">
    <property type="entry name" value="FAD-BINDING FR-TYPE DOMAIN-CONTAINING PROTEIN"/>
    <property type="match status" value="1"/>
</dbReference>
<feature type="transmembrane region" description="Helical" evidence="6">
    <location>
        <begin position="48"/>
        <end position="70"/>
    </location>
</feature>
<evidence type="ECO:0000256" key="4">
    <source>
        <dbReference type="ARBA" id="ARBA00023002"/>
    </source>
</evidence>